<dbReference type="Pfam" id="PF15703">
    <property type="entry name" value="LAT2"/>
    <property type="match status" value="1"/>
</dbReference>
<dbReference type="EMBL" id="JAFDVH010000009">
    <property type="protein sequence ID" value="KAG7471107.1"/>
    <property type="molecule type" value="Genomic_DNA"/>
</dbReference>
<feature type="region of interest" description="Disordered" evidence="1">
    <location>
        <begin position="168"/>
        <end position="188"/>
    </location>
</feature>
<name>A0A9D3Q0W1_MEGAT</name>
<dbReference type="GO" id="GO:0002764">
    <property type="term" value="P:immune response-regulating signaling pathway"/>
    <property type="evidence" value="ECO:0007669"/>
    <property type="project" value="InterPro"/>
</dbReference>
<protein>
    <recommendedName>
        <fullName evidence="5">Linker for activation of T-cells family member 2</fullName>
    </recommendedName>
</protein>
<dbReference type="GO" id="GO:0042113">
    <property type="term" value="P:B cell activation"/>
    <property type="evidence" value="ECO:0007669"/>
    <property type="project" value="InterPro"/>
</dbReference>
<evidence type="ECO:0000313" key="3">
    <source>
        <dbReference type="EMBL" id="KAG7471107.1"/>
    </source>
</evidence>
<organism evidence="3 4">
    <name type="scientific">Megalops atlanticus</name>
    <name type="common">Tarpon</name>
    <name type="synonym">Clupea gigantea</name>
    <dbReference type="NCBI Taxonomy" id="7932"/>
    <lineage>
        <taxon>Eukaryota</taxon>
        <taxon>Metazoa</taxon>
        <taxon>Chordata</taxon>
        <taxon>Craniata</taxon>
        <taxon>Vertebrata</taxon>
        <taxon>Euteleostomi</taxon>
        <taxon>Actinopterygii</taxon>
        <taxon>Neopterygii</taxon>
        <taxon>Teleostei</taxon>
        <taxon>Elopiformes</taxon>
        <taxon>Megalopidae</taxon>
        <taxon>Megalops</taxon>
    </lineage>
</organism>
<feature type="transmembrane region" description="Helical" evidence="2">
    <location>
        <begin position="12"/>
        <end position="30"/>
    </location>
</feature>
<feature type="compositionally biased region" description="Acidic residues" evidence="1">
    <location>
        <begin position="169"/>
        <end position="178"/>
    </location>
</feature>
<proteinExistence type="predicted"/>
<dbReference type="Proteomes" id="UP001046870">
    <property type="component" value="Chromosome 9"/>
</dbReference>
<comment type="caution">
    <text evidence="3">The sequence shown here is derived from an EMBL/GenBank/DDBJ whole genome shotgun (WGS) entry which is preliminary data.</text>
</comment>
<keyword evidence="4" id="KW-1185">Reference proteome</keyword>
<evidence type="ECO:0008006" key="5">
    <source>
        <dbReference type="Google" id="ProtNLM"/>
    </source>
</evidence>
<keyword evidence="2" id="KW-0812">Transmembrane</keyword>
<accession>A0A9D3Q0W1</accession>
<reference evidence="3" key="1">
    <citation type="submission" date="2021-01" db="EMBL/GenBank/DDBJ databases">
        <authorList>
            <person name="Zahm M."/>
            <person name="Roques C."/>
            <person name="Cabau C."/>
            <person name="Klopp C."/>
            <person name="Donnadieu C."/>
            <person name="Jouanno E."/>
            <person name="Lampietro C."/>
            <person name="Louis A."/>
            <person name="Herpin A."/>
            <person name="Echchiki A."/>
            <person name="Berthelot C."/>
            <person name="Parey E."/>
            <person name="Roest-Crollius H."/>
            <person name="Braasch I."/>
            <person name="Postlethwait J."/>
            <person name="Bobe J."/>
            <person name="Montfort J."/>
            <person name="Bouchez O."/>
            <person name="Begum T."/>
            <person name="Mejri S."/>
            <person name="Adams A."/>
            <person name="Chen W.-J."/>
            <person name="Guiguen Y."/>
        </authorList>
    </citation>
    <scope>NUCLEOTIDE SEQUENCE</scope>
    <source>
        <strain evidence="3">YG-15Mar2019-1</strain>
        <tissue evidence="3">Brain</tissue>
    </source>
</reference>
<sequence length="188" mass="21779">MTTVFVQSGPCLALVSLTSLGVVFAMCVCCRRKSKIIHRENQIYDPQLFQSQSERFTVARSQMERRPYQSRRELHPYQQEAASLFLPHQEDQPSYQNISHFKQGSSEPTYVDPIPASIYQNVPLINPNPDEELETYEYENVFPTLKTVNQDSDSSDYENAEFLHKIKEDMEEEDDEPDYINAESEITA</sequence>
<gene>
    <name evidence="3" type="ORF">MATL_G00120940</name>
</gene>
<dbReference type="OrthoDB" id="8672596at2759"/>
<keyword evidence="2" id="KW-0472">Membrane</keyword>
<keyword evidence="2" id="KW-1133">Transmembrane helix</keyword>
<evidence type="ECO:0000256" key="2">
    <source>
        <dbReference type="SAM" id="Phobius"/>
    </source>
</evidence>
<dbReference type="InterPro" id="IPR031428">
    <property type="entry name" value="LAT2"/>
</dbReference>
<dbReference type="AlphaFoldDB" id="A0A9D3Q0W1"/>
<evidence type="ECO:0000313" key="4">
    <source>
        <dbReference type="Proteomes" id="UP001046870"/>
    </source>
</evidence>
<evidence type="ECO:0000256" key="1">
    <source>
        <dbReference type="SAM" id="MobiDB-lite"/>
    </source>
</evidence>